<gene>
    <name evidence="7" type="ORF">SAMN05421813_10287</name>
</gene>
<dbReference type="Gene3D" id="3.90.1150.10">
    <property type="entry name" value="Aspartate Aminotransferase, domain 1"/>
    <property type="match status" value="1"/>
</dbReference>
<proteinExistence type="inferred from homology"/>
<dbReference type="InterPro" id="IPR001917">
    <property type="entry name" value="Aminotrans_II_pyridoxalP_BS"/>
</dbReference>
<sequence>MGPLGQHQKMAHGYFSFPKLEGEIAPHMMFRGKEHLVWSLNNYLGLANHPEVRKADIEGATEFGLAYPMGARMMSGNSNNHEALERELADFVGKQDAFLLNFGYQGIMSAIDALVDRHDVIVYDAESHACIIDGVRLHQGKRFVYTHNDMESLEKQLERATRWVENTGGAILVITEGVFGMSGAQGKLKEIVELKKKFSFRLLIDDAHGFGTMGDTGAGTHEAQNCIEEVDIYFGTFAKSMAGIGAFIASTEEITNFLRYNMRSQIFAKSLPMPMVVGLRKRLELLKSQPELREKLWFIATSLQNGLKERGFDIGVTNTMVTPVFLEGELQEATAITMDLRENYGIFCSIVVYPVIPKGLIMLRLIPTALHTIEDVNRTLDAYSELAVKLKKGHYKEKSLLDA</sequence>
<dbReference type="Gene3D" id="3.40.640.10">
    <property type="entry name" value="Type I PLP-dependent aspartate aminotransferase-like (Major domain)"/>
    <property type="match status" value="1"/>
</dbReference>
<keyword evidence="8" id="KW-1185">Reference proteome</keyword>
<comment type="similarity">
    <text evidence="5">Belongs to the class-II pyridoxal-phosphate-dependent aminotransferase family.</text>
</comment>
<name>A0A1G9MRG6_9SPHI</name>
<reference evidence="8" key="1">
    <citation type="submission" date="2016-10" db="EMBL/GenBank/DDBJ databases">
        <authorList>
            <person name="Varghese N."/>
            <person name="Submissions S."/>
        </authorList>
    </citation>
    <scope>NUCLEOTIDE SEQUENCE [LARGE SCALE GENOMIC DNA]</scope>
    <source>
        <strain evidence="8">DSM 24536</strain>
    </source>
</reference>
<dbReference type="PROSITE" id="PS00599">
    <property type="entry name" value="AA_TRANSFER_CLASS_2"/>
    <property type="match status" value="1"/>
</dbReference>
<dbReference type="AlphaFoldDB" id="A0A1G9MRG6"/>
<comment type="pathway">
    <text evidence="2">Lipid metabolism.</text>
</comment>
<dbReference type="PANTHER" id="PTHR13693">
    <property type="entry name" value="CLASS II AMINOTRANSFERASE/8-AMINO-7-OXONONANOATE SYNTHASE"/>
    <property type="match status" value="1"/>
</dbReference>
<organism evidence="7 8">
    <name type="scientific">Daejeonella rubra</name>
    <dbReference type="NCBI Taxonomy" id="990371"/>
    <lineage>
        <taxon>Bacteria</taxon>
        <taxon>Pseudomonadati</taxon>
        <taxon>Bacteroidota</taxon>
        <taxon>Sphingobacteriia</taxon>
        <taxon>Sphingobacteriales</taxon>
        <taxon>Sphingobacteriaceae</taxon>
        <taxon>Daejeonella</taxon>
    </lineage>
</organism>
<evidence type="ECO:0000256" key="1">
    <source>
        <dbReference type="ARBA" id="ARBA00001933"/>
    </source>
</evidence>
<evidence type="ECO:0000256" key="3">
    <source>
        <dbReference type="ARBA" id="ARBA00022679"/>
    </source>
</evidence>
<dbReference type="Proteomes" id="UP000199226">
    <property type="component" value="Unassembled WGS sequence"/>
</dbReference>
<evidence type="ECO:0000313" key="8">
    <source>
        <dbReference type="Proteomes" id="UP000199226"/>
    </source>
</evidence>
<feature type="domain" description="Aminotransferase class I/classII large" evidence="6">
    <location>
        <begin position="36"/>
        <end position="381"/>
    </location>
</feature>
<protein>
    <submittedName>
        <fullName evidence="7">Glycine C-acetyltransferase</fullName>
    </submittedName>
</protein>
<dbReference type="InterPro" id="IPR015422">
    <property type="entry name" value="PyrdxlP-dep_Trfase_small"/>
</dbReference>
<dbReference type="InterPro" id="IPR015421">
    <property type="entry name" value="PyrdxlP-dep_Trfase_major"/>
</dbReference>
<dbReference type="Pfam" id="PF00155">
    <property type="entry name" value="Aminotran_1_2"/>
    <property type="match status" value="1"/>
</dbReference>
<evidence type="ECO:0000313" key="7">
    <source>
        <dbReference type="EMBL" id="SDL76892.1"/>
    </source>
</evidence>
<evidence type="ECO:0000259" key="6">
    <source>
        <dbReference type="Pfam" id="PF00155"/>
    </source>
</evidence>
<dbReference type="InterPro" id="IPR050087">
    <property type="entry name" value="AON_synthase_class-II"/>
</dbReference>
<dbReference type="InterPro" id="IPR004839">
    <property type="entry name" value="Aminotransferase_I/II_large"/>
</dbReference>
<keyword evidence="3 7" id="KW-0808">Transferase</keyword>
<comment type="cofactor">
    <cofactor evidence="1 5">
        <name>pyridoxal 5'-phosphate</name>
        <dbReference type="ChEBI" id="CHEBI:597326"/>
    </cofactor>
</comment>
<keyword evidence="4 5" id="KW-0663">Pyridoxal phosphate</keyword>
<dbReference type="GO" id="GO:0016740">
    <property type="term" value="F:transferase activity"/>
    <property type="evidence" value="ECO:0007669"/>
    <property type="project" value="UniProtKB-KW"/>
</dbReference>
<evidence type="ECO:0000256" key="4">
    <source>
        <dbReference type="ARBA" id="ARBA00022898"/>
    </source>
</evidence>
<evidence type="ECO:0000256" key="2">
    <source>
        <dbReference type="ARBA" id="ARBA00005189"/>
    </source>
</evidence>
<evidence type="ECO:0000256" key="5">
    <source>
        <dbReference type="RuleBase" id="RU003693"/>
    </source>
</evidence>
<dbReference type="InterPro" id="IPR015424">
    <property type="entry name" value="PyrdxlP-dep_Trfase"/>
</dbReference>
<accession>A0A1G9MRG6</accession>
<dbReference type="GO" id="GO:0030170">
    <property type="term" value="F:pyridoxal phosphate binding"/>
    <property type="evidence" value="ECO:0007669"/>
    <property type="project" value="InterPro"/>
</dbReference>
<dbReference type="SUPFAM" id="SSF53383">
    <property type="entry name" value="PLP-dependent transferases"/>
    <property type="match status" value="1"/>
</dbReference>
<dbReference type="EMBL" id="FNHH01000002">
    <property type="protein sequence ID" value="SDL76892.1"/>
    <property type="molecule type" value="Genomic_DNA"/>
</dbReference>
<dbReference type="STRING" id="990371.SAMN05421813_10287"/>